<organism evidence="2 3">
    <name type="scientific">Thermobifida alba</name>
    <name type="common">Thermomonospora alba</name>
    <dbReference type="NCBI Taxonomy" id="53522"/>
    <lineage>
        <taxon>Bacteria</taxon>
        <taxon>Bacillati</taxon>
        <taxon>Actinomycetota</taxon>
        <taxon>Actinomycetes</taxon>
        <taxon>Streptosporangiales</taxon>
        <taxon>Nocardiopsidaceae</taxon>
        <taxon>Thermobifida</taxon>
    </lineage>
</organism>
<name>A0ABY4L7V2_THEAE</name>
<evidence type="ECO:0000313" key="3">
    <source>
        <dbReference type="Proteomes" id="UP000832041"/>
    </source>
</evidence>
<dbReference type="InterPro" id="IPR014748">
    <property type="entry name" value="Enoyl-CoA_hydra_C"/>
</dbReference>
<dbReference type="CDD" id="cd06558">
    <property type="entry name" value="crotonase-like"/>
    <property type="match status" value="1"/>
</dbReference>
<accession>A0ABY4L7V2</accession>
<dbReference type="Pfam" id="PF00378">
    <property type="entry name" value="ECH_1"/>
    <property type="match status" value="1"/>
</dbReference>
<protein>
    <submittedName>
        <fullName evidence="2">Enoyl-CoA hydratase</fullName>
    </submittedName>
</protein>
<reference evidence="2 3" key="1">
    <citation type="submission" date="2020-04" db="EMBL/GenBank/DDBJ databases">
        <title>Thermobifida alba genome sequencing and assembly.</title>
        <authorList>
            <person name="Luzics S."/>
            <person name="Horvath B."/>
            <person name="Nagy I."/>
            <person name="Toth A."/>
            <person name="Nagy I."/>
            <person name="Kukolya J."/>
        </authorList>
    </citation>
    <scope>NUCLEOTIDE SEQUENCE [LARGE SCALE GENOMIC DNA]</scope>
    <source>
        <strain evidence="2 3">DSM 43795</strain>
    </source>
</reference>
<keyword evidence="3" id="KW-1185">Reference proteome</keyword>
<evidence type="ECO:0000313" key="2">
    <source>
        <dbReference type="EMBL" id="UPT23350.1"/>
    </source>
</evidence>
<comment type="similarity">
    <text evidence="1">Belongs to the enoyl-CoA hydratase/isomerase family.</text>
</comment>
<dbReference type="Gene3D" id="1.10.12.10">
    <property type="entry name" value="Lyase 2-enoyl-coa Hydratase, Chain A, domain 2"/>
    <property type="match status" value="1"/>
</dbReference>
<gene>
    <name evidence="2" type="ORF">FOF52_05605</name>
</gene>
<dbReference type="Gene3D" id="3.90.226.10">
    <property type="entry name" value="2-enoyl-CoA Hydratase, Chain A, domain 1"/>
    <property type="match status" value="1"/>
</dbReference>
<dbReference type="InterPro" id="IPR029045">
    <property type="entry name" value="ClpP/crotonase-like_dom_sf"/>
</dbReference>
<dbReference type="PANTHER" id="PTHR43459:SF1">
    <property type="entry name" value="EG:BACN32G11.4 PROTEIN"/>
    <property type="match status" value="1"/>
</dbReference>
<proteinExistence type="inferred from homology"/>
<dbReference type="Proteomes" id="UP000832041">
    <property type="component" value="Chromosome"/>
</dbReference>
<dbReference type="InterPro" id="IPR001753">
    <property type="entry name" value="Enoyl-CoA_hydra/iso"/>
</dbReference>
<dbReference type="EMBL" id="CP051627">
    <property type="protein sequence ID" value="UPT23350.1"/>
    <property type="molecule type" value="Genomic_DNA"/>
</dbReference>
<dbReference type="SUPFAM" id="SSF52096">
    <property type="entry name" value="ClpP/crotonase"/>
    <property type="match status" value="1"/>
</dbReference>
<dbReference type="PANTHER" id="PTHR43459">
    <property type="entry name" value="ENOYL-COA HYDRATASE"/>
    <property type="match status" value="1"/>
</dbReference>
<sequence length="236" mass="24917">MTRPMVRELVDHLSAAAADPQVRCVVLTGAGRGFCAGGDLADIADVDARVDVNAEVAELRELHRSSQLMHEMPKPVIAAVNGPCAGAGLAWACAADLRIAAHSAVFRTSFVSAGLTGDFGGTWTLPRIVGPARARELYLLNRKVGAREALDIGLVNTVVADEELRSSALRTAQELAALPPLAVAGIKQNLNHALTSDFNSALDLEALRQVTTSTSADCGEAARAFLERRPPQFTGR</sequence>
<evidence type="ECO:0000256" key="1">
    <source>
        <dbReference type="ARBA" id="ARBA00005254"/>
    </source>
</evidence>